<organism evidence="2 3">
    <name type="scientific">Amycolatopsis thermoflava</name>
    <dbReference type="NCBI Taxonomy" id="84480"/>
    <lineage>
        <taxon>Bacteria</taxon>
        <taxon>Bacillati</taxon>
        <taxon>Actinomycetota</taxon>
        <taxon>Actinomycetes</taxon>
        <taxon>Pseudonocardiales</taxon>
        <taxon>Pseudonocardiaceae</taxon>
        <taxon>Amycolatopsis</taxon>
        <taxon>Amycolatopsis methanolica group</taxon>
    </lineage>
</organism>
<evidence type="ECO:0000313" key="2">
    <source>
        <dbReference type="EMBL" id="ROS32186.1"/>
    </source>
</evidence>
<evidence type="ECO:0000256" key="1">
    <source>
        <dbReference type="SAM" id="MobiDB-lite"/>
    </source>
</evidence>
<protein>
    <submittedName>
        <fullName evidence="2">Uncharacterized protein</fullName>
    </submittedName>
</protein>
<reference evidence="2 3" key="1">
    <citation type="submission" date="2018-11" db="EMBL/GenBank/DDBJ databases">
        <title>Sequencing the genomes of 1000 actinobacteria strains.</title>
        <authorList>
            <person name="Klenk H.-P."/>
        </authorList>
    </citation>
    <scope>NUCLEOTIDE SEQUENCE [LARGE SCALE GENOMIC DNA]</scope>
    <source>
        <strain evidence="2 3">DSM 44348</strain>
    </source>
</reference>
<name>A0A3N2G6C2_9PSEU</name>
<keyword evidence="3" id="KW-1185">Reference proteome</keyword>
<dbReference type="EMBL" id="RKHY01000002">
    <property type="protein sequence ID" value="ROS32186.1"/>
    <property type="molecule type" value="Genomic_DNA"/>
</dbReference>
<feature type="region of interest" description="Disordered" evidence="1">
    <location>
        <begin position="104"/>
        <end position="124"/>
    </location>
</feature>
<gene>
    <name evidence="2" type="ORF">EDD35_7946</name>
</gene>
<evidence type="ECO:0000313" key="3">
    <source>
        <dbReference type="Proteomes" id="UP000274843"/>
    </source>
</evidence>
<proteinExistence type="predicted"/>
<dbReference type="RefSeq" id="WP_331859041.1">
    <property type="nucleotide sequence ID" value="NZ_RKHY01000002.1"/>
</dbReference>
<comment type="caution">
    <text evidence="2">The sequence shown here is derived from an EMBL/GenBank/DDBJ whole genome shotgun (WGS) entry which is preliminary data.</text>
</comment>
<accession>A0A3N2G6C2</accession>
<feature type="compositionally biased region" description="Basic and acidic residues" evidence="1">
    <location>
        <begin position="113"/>
        <end position="124"/>
    </location>
</feature>
<dbReference type="GeneID" id="301849445"/>
<dbReference type="AlphaFoldDB" id="A0A3N2G6C2"/>
<dbReference type="Proteomes" id="UP000274843">
    <property type="component" value="Unassembled WGS sequence"/>
</dbReference>
<sequence>MIVARLARACQTEIMVESALRQLRVPRYRTVLEQKIRERRMTLEEFAEFAETFARERGEPGTLSVRHLKRLIAGKGPNGRPLGPLRPATARLLERIFEVGADELLGRPGDQPHTGDRERGDTDEAKRLVIERGLSMSKTDLADRQVQRSRVGRSRVADALAKYYRADDELYQVRSAGSVVRTSVCTRADWLDLSCPPAGVRLQLAHDAGEPEPSETEAAARRLAEATALQVRLVDAPLYRLLDVEVNRGSVSGAVGLTSFMNYALSADLLEAELVDHLGAGGPTDRGSLPMRDRHLPDLEAVHELNGRLCAGGVLALCAIARPADPHRGPADYALLVQERSDQVVNAARRLSVIPKGFHQPLVDASGETSIGATLLREMEEELFGRGDVDGTAGPHRAVAPMHPSRLSEPMRWLTEGPDRLRMECTGFGFNLVSGNYEFASLIVIEDEEFWARYGGQVEANWETGGMRIYSSLDKELVTQLISDESWCNEGLFAFLQGVRRLCEIGGKRVDLPAVEVLGS</sequence>